<dbReference type="Pfam" id="PF06133">
    <property type="entry name" value="Com_YlbF"/>
    <property type="match status" value="1"/>
</dbReference>
<organism evidence="1 2">
    <name type="scientific">Paramaledivibacter caminithermalis (strain DSM 15212 / CIP 107654 / DViRD3)</name>
    <name type="common">Clostridium caminithermale</name>
    <dbReference type="NCBI Taxonomy" id="1121301"/>
    <lineage>
        <taxon>Bacteria</taxon>
        <taxon>Bacillati</taxon>
        <taxon>Bacillota</taxon>
        <taxon>Clostridia</taxon>
        <taxon>Peptostreptococcales</taxon>
        <taxon>Caminicellaceae</taxon>
        <taxon>Paramaledivibacter</taxon>
    </lineage>
</organism>
<protein>
    <submittedName>
        <fullName evidence="1">Cell fate regulator YlbF, YheA/YmcA/DUF963 family (Controls sporulation, competence, biofilm development)</fullName>
    </submittedName>
</protein>
<gene>
    <name evidence="1" type="ORF">SAMN02745912_00026</name>
</gene>
<evidence type="ECO:0000313" key="1">
    <source>
        <dbReference type="EMBL" id="SHJ47370.1"/>
    </source>
</evidence>
<keyword evidence="2" id="KW-1185">Reference proteome</keyword>
<dbReference type="EMBL" id="FRAG01000001">
    <property type="protein sequence ID" value="SHJ47370.1"/>
    <property type="molecule type" value="Genomic_DNA"/>
</dbReference>
<accession>A0A1M6JL18</accession>
<dbReference type="RefSeq" id="WP_073146249.1">
    <property type="nucleotide sequence ID" value="NZ_FRAG01000001.1"/>
</dbReference>
<sequence>MEPIDIAKKLGETISVSKEYIRLMQAEKSYKANNEAINLIKKFKKTQHILESTVNRNIDATKIRKELTALFNEIQNNRLIKELNDALNEFLILKQRVYESIEEPIKIDKEILSLNNRCKGNCGGCKK</sequence>
<evidence type="ECO:0000313" key="2">
    <source>
        <dbReference type="Proteomes" id="UP000184465"/>
    </source>
</evidence>
<dbReference type="Gene3D" id="1.20.1500.10">
    <property type="entry name" value="YheA/YmcA-like"/>
    <property type="match status" value="1"/>
</dbReference>
<reference evidence="1 2" key="1">
    <citation type="submission" date="2016-11" db="EMBL/GenBank/DDBJ databases">
        <authorList>
            <person name="Jaros S."/>
            <person name="Januszkiewicz K."/>
            <person name="Wedrychowicz H."/>
        </authorList>
    </citation>
    <scope>NUCLEOTIDE SEQUENCE [LARGE SCALE GENOMIC DNA]</scope>
    <source>
        <strain evidence="1 2">DSM 15212</strain>
    </source>
</reference>
<dbReference type="STRING" id="1121301.SAMN02745912_00026"/>
<dbReference type="InterPro" id="IPR023378">
    <property type="entry name" value="YheA/YmcA-like_dom_sf"/>
</dbReference>
<name>A0A1M6JL18_PARC5</name>
<dbReference type="AlphaFoldDB" id="A0A1M6JL18"/>
<dbReference type="SUPFAM" id="SSF158622">
    <property type="entry name" value="YheA/YmcA-like"/>
    <property type="match status" value="1"/>
</dbReference>
<dbReference type="InterPro" id="IPR010368">
    <property type="entry name" value="Com_YlbF"/>
</dbReference>
<dbReference type="OrthoDB" id="2112157at2"/>
<dbReference type="Proteomes" id="UP000184465">
    <property type="component" value="Unassembled WGS sequence"/>
</dbReference>
<proteinExistence type="predicted"/>